<evidence type="ECO:0000313" key="1">
    <source>
        <dbReference type="EMBL" id="TGM14903.1"/>
    </source>
</evidence>
<keyword evidence="2" id="KW-1185">Reference proteome</keyword>
<sequence length="73" mass="8659">MIEINNEIWETYRGQLVKINRVFNTIDIHGSLKNENEWIPATLLDYDTGKGEFKFEIEGNIEFCNPYMIFLTK</sequence>
<evidence type="ECO:0000313" key="2">
    <source>
        <dbReference type="Proteomes" id="UP000297422"/>
    </source>
</evidence>
<dbReference type="Proteomes" id="UP000297422">
    <property type="component" value="Unassembled WGS sequence"/>
</dbReference>
<accession>A0ABY2N3M6</accession>
<reference evidence="2" key="1">
    <citation type="journal article" date="2019" name="PLoS Negl. Trop. Dis.">
        <title>Revisiting the worldwide diversity of Leptospira species in the environment.</title>
        <authorList>
            <person name="Vincent A.T."/>
            <person name="Schiettekatte O."/>
            <person name="Bourhy P."/>
            <person name="Veyrier F.J."/>
            <person name="Picardeau M."/>
        </authorList>
    </citation>
    <scope>NUCLEOTIDE SEQUENCE [LARGE SCALE GENOMIC DNA]</scope>
    <source>
        <strain evidence="2">201702407</strain>
    </source>
</reference>
<protein>
    <recommendedName>
        <fullName evidence="3">DUF5348 domain-containing protein</fullName>
    </recommendedName>
</protein>
<evidence type="ECO:0008006" key="3">
    <source>
        <dbReference type="Google" id="ProtNLM"/>
    </source>
</evidence>
<organism evidence="1 2">
    <name type="scientific">Leptospira stimsonii</name>
    <dbReference type="NCBI Taxonomy" id="2202203"/>
    <lineage>
        <taxon>Bacteria</taxon>
        <taxon>Pseudomonadati</taxon>
        <taxon>Spirochaetota</taxon>
        <taxon>Spirochaetia</taxon>
        <taxon>Leptospirales</taxon>
        <taxon>Leptospiraceae</taxon>
        <taxon>Leptospira</taxon>
    </lineage>
</organism>
<comment type="caution">
    <text evidence="1">The sequence shown here is derived from an EMBL/GenBank/DDBJ whole genome shotgun (WGS) entry which is preliminary data.</text>
</comment>
<dbReference type="EMBL" id="RQGT01000071">
    <property type="protein sequence ID" value="TGM14903.1"/>
    <property type="molecule type" value="Genomic_DNA"/>
</dbReference>
<dbReference type="RefSeq" id="WP_135685119.1">
    <property type="nucleotide sequence ID" value="NZ_RQGT01000071.1"/>
</dbReference>
<gene>
    <name evidence="1" type="ORF">EHQ90_10505</name>
</gene>
<name>A0ABY2N3M6_9LEPT</name>
<proteinExistence type="predicted"/>